<evidence type="ECO:0000256" key="2">
    <source>
        <dbReference type="SAM" id="Phobius"/>
    </source>
</evidence>
<dbReference type="Pfam" id="PF09362">
    <property type="entry name" value="DUF1996"/>
    <property type="match status" value="1"/>
</dbReference>
<gene>
    <name evidence="4" type="ORF">SLS53_008111</name>
</gene>
<organism evidence="4 5">
    <name type="scientific">Cytospora paraplurivora</name>
    <dbReference type="NCBI Taxonomy" id="2898453"/>
    <lineage>
        <taxon>Eukaryota</taxon>
        <taxon>Fungi</taxon>
        <taxon>Dikarya</taxon>
        <taxon>Ascomycota</taxon>
        <taxon>Pezizomycotina</taxon>
        <taxon>Sordariomycetes</taxon>
        <taxon>Sordariomycetidae</taxon>
        <taxon>Diaporthales</taxon>
        <taxon>Cytosporaceae</taxon>
        <taxon>Cytospora</taxon>
    </lineage>
</organism>
<name>A0AAN9TZ80_9PEZI</name>
<proteinExistence type="predicted"/>
<dbReference type="InterPro" id="IPR018535">
    <property type="entry name" value="DUF1996"/>
</dbReference>
<keyword evidence="2" id="KW-0812">Transmembrane</keyword>
<dbReference type="PANTHER" id="PTHR43662:SF11">
    <property type="entry name" value="WSC DOMAIN-CONTAINING PROTEIN"/>
    <property type="match status" value="1"/>
</dbReference>
<feature type="transmembrane region" description="Helical" evidence="2">
    <location>
        <begin position="326"/>
        <end position="346"/>
    </location>
</feature>
<feature type="region of interest" description="Disordered" evidence="1">
    <location>
        <begin position="434"/>
        <end position="471"/>
    </location>
</feature>
<evidence type="ECO:0000256" key="1">
    <source>
        <dbReference type="SAM" id="MobiDB-lite"/>
    </source>
</evidence>
<feature type="domain" description="DUF1996" evidence="3">
    <location>
        <begin position="42"/>
        <end position="288"/>
    </location>
</feature>
<evidence type="ECO:0000313" key="4">
    <source>
        <dbReference type="EMBL" id="KAK7733959.1"/>
    </source>
</evidence>
<keyword evidence="5" id="KW-1185">Reference proteome</keyword>
<feature type="compositionally biased region" description="Polar residues" evidence="1">
    <location>
        <begin position="368"/>
        <end position="397"/>
    </location>
</feature>
<dbReference type="EMBL" id="JAJSPL020000045">
    <property type="protein sequence ID" value="KAK7733959.1"/>
    <property type="molecule type" value="Genomic_DNA"/>
</dbReference>
<dbReference type="Proteomes" id="UP001320245">
    <property type="component" value="Unassembled WGS sequence"/>
</dbReference>
<feature type="region of interest" description="Disordered" evidence="1">
    <location>
        <begin position="364"/>
        <end position="397"/>
    </location>
</feature>
<protein>
    <recommendedName>
        <fullName evidence="3">DUF1996 domain-containing protein</fullName>
    </recommendedName>
</protein>
<dbReference type="AlphaFoldDB" id="A0AAN9TZ80"/>
<sequence>MMRCSSPLLTALAATAHAARDARTFAVLRFYGDGPLTEGRVDPIISPGETSSHVHTIMGGSNMGVSATGETMLASGCSNALVEGDNSGYWVPKLYFHDRGAGTLEPVDLFYMNVVSGDAGLRACPDFGGALQTDGANGTAGVQPAQWTCPRSAYDPPSWPPATESDGSAAGIQDPADAQAGQGFPFAECDGYASPLRQDLHLPSCYDPSKGLAGVRAGNMVFPTTDGATGKQNCPEGFLHVPHLFFETYWNTPVFRDRWTPNEGYQPFVLSNGDLTGCSAHGDFLAAWDTDVLQGIIDTCDAGDSGMDTCPGVKHQQQHQQHRRRLRVGVLVGVIFGGLRVFYCFFWERRRDSAASTSSAAVALANSDGSGDDSNQADVVSSSPADISTPTAASVTQDSLTTASVTTLPNGEVSTVWDTIFYTVTVTATVYETEAPSARKERRVAEDGRGHGHGHEHEHFLRHRSPHGRSR</sequence>
<keyword evidence="2" id="KW-1133">Transmembrane helix</keyword>
<dbReference type="PANTHER" id="PTHR43662">
    <property type="match status" value="1"/>
</dbReference>
<reference evidence="4 5" key="1">
    <citation type="journal article" date="2023" name="PLoS ONE">
        <title>Cytospora paraplurivora sp. nov. isolated from orchards with fruit tree decline syndrome in Ontario, Canada.</title>
        <authorList>
            <person name="Ilyukhin E."/>
            <person name="Nguyen H.D.T."/>
            <person name="Castle A.J."/>
            <person name="Ellouze W."/>
        </authorList>
    </citation>
    <scope>NUCLEOTIDE SEQUENCE [LARGE SCALE GENOMIC DNA]</scope>
    <source>
        <strain evidence="4 5">FDS-564</strain>
    </source>
</reference>
<keyword evidence="2" id="KW-0472">Membrane</keyword>
<evidence type="ECO:0000313" key="5">
    <source>
        <dbReference type="Proteomes" id="UP001320245"/>
    </source>
</evidence>
<feature type="compositionally biased region" description="Basic residues" evidence="1">
    <location>
        <begin position="460"/>
        <end position="471"/>
    </location>
</feature>
<feature type="compositionally biased region" description="Basic and acidic residues" evidence="1">
    <location>
        <begin position="437"/>
        <end position="459"/>
    </location>
</feature>
<accession>A0AAN9TZ80</accession>
<evidence type="ECO:0000259" key="3">
    <source>
        <dbReference type="Pfam" id="PF09362"/>
    </source>
</evidence>
<comment type="caution">
    <text evidence="4">The sequence shown here is derived from an EMBL/GenBank/DDBJ whole genome shotgun (WGS) entry which is preliminary data.</text>
</comment>